<comment type="subcellular location">
    <subcellularLocation>
        <location evidence="1 8">Cell membrane</location>
        <topology evidence="1 8">Multi-pass membrane protein</topology>
    </subcellularLocation>
</comment>
<evidence type="ECO:0000256" key="6">
    <source>
        <dbReference type="ARBA" id="ARBA00022989"/>
    </source>
</evidence>
<dbReference type="Proteomes" id="UP000048949">
    <property type="component" value="Unassembled WGS sequence"/>
</dbReference>
<feature type="transmembrane region" description="Helical" evidence="8">
    <location>
        <begin position="102"/>
        <end position="120"/>
    </location>
</feature>
<keyword evidence="10" id="KW-1185">Reference proteome</keyword>
<name>A0A0U1NKN6_9RHOB</name>
<dbReference type="InterPro" id="IPR052017">
    <property type="entry name" value="TSUP"/>
</dbReference>
<sequence>MFEVGPELLALLLAVAFVAGFVDSIAGGGGLITLPVLLLAGATPLQALSTNKVQGCFGSATAAISYAHAGLVNWRSQFRWAVLAFGASLIGAFVASALPIGLIRGILPMVLIGVALFFAFKPDLGNLDRKARLTPVVFGLICVPIVGFYDGVLGPGAGSFYMLAFVMFAGFGVLKATAHTKLLNFASNIGGLVMFALVADIWWATGLAMGVAQIGGASVGARFAMRAGARVIKGLVVVTSVALALRLMWEWI</sequence>
<evidence type="ECO:0000256" key="1">
    <source>
        <dbReference type="ARBA" id="ARBA00004651"/>
    </source>
</evidence>
<dbReference type="OrthoDB" id="554695at2"/>
<proteinExistence type="inferred from homology"/>
<protein>
    <recommendedName>
        <fullName evidence="8">Probable membrane transporter protein</fullName>
    </recommendedName>
</protein>
<dbReference type="PANTHER" id="PTHR30269:SF0">
    <property type="entry name" value="MEMBRANE TRANSPORTER PROTEIN YFCA-RELATED"/>
    <property type="match status" value="1"/>
</dbReference>
<feature type="transmembrane region" description="Helical" evidence="8">
    <location>
        <begin position="78"/>
        <end position="96"/>
    </location>
</feature>
<evidence type="ECO:0000256" key="8">
    <source>
        <dbReference type="RuleBase" id="RU363041"/>
    </source>
</evidence>
<comment type="similarity">
    <text evidence="2 8">Belongs to the 4-toluene sulfonate uptake permease (TSUP) (TC 2.A.102) family.</text>
</comment>
<feature type="transmembrane region" description="Helical" evidence="8">
    <location>
        <begin position="231"/>
        <end position="249"/>
    </location>
</feature>
<dbReference type="AlphaFoldDB" id="A0A0U1NKN6"/>
<evidence type="ECO:0000313" key="9">
    <source>
        <dbReference type="EMBL" id="CRK75248.1"/>
    </source>
</evidence>
<organism evidence="9 10">
    <name type="scientific">Nereida ignava</name>
    <dbReference type="NCBI Taxonomy" id="282199"/>
    <lineage>
        <taxon>Bacteria</taxon>
        <taxon>Pseudomonadati</taxon>
        <taxon>Pseudomonadota</taxon>
        <taxon>Alphaproteobacteria</taxon>
        <taxon>Rhodobacterales</taxon>
        <taxon>Roseobacteraceae</taxon>
        <taxon>Nereida</taxon>
    </lineage>
</organism>
<evidence type="ECO:0000256" key="2">
    <source>
        <dbReference type="ARBA" id="ARBA00009142"/>
    </source>
</evidence>
<keyword evidence="4 8" id="KW-1003">Cell membrane</keyword>
<dbReference type="GO" id="GO:0005886">
    <property type="term" value="C:plasma membrane"/>
    <property type="evidence" value="ECO:0007669"/>
    <property type="project" value="UniProtKB-SubCell"/>
</dbReference>
<evidence type="ECO:0000256" key="7">
    <source>
        <dbReference type="ARBA" id="ARBA00023136"/>
    </source>
</evidence>
<dbReference type="Pfam" id="PF01925">
    <property type="entry name" value="TauE"/>
    <property type="match status" value="1"/>
</dbReference>
<accession>A0A0U1NKN6</accession>
<feature type="transmembrane region" description="Helical" evidence="8">
    <location>
        <begin position="158"/>
        <end position="177"/>
    </location>
</feature>
<evidence type="ECO:0000256" key="5">
    <source>
        <dbReference type="ARBA" id="ARBA00022692"/>
    </source>
</evidence>
<keyword evidence="6 8" id="KW-1133">Transmembrane helix</keyword>
<evidence type="ECO:0000256" key="3">
    <source>
        <dbReference type="ARBA" id="ARBA00022448"/>
    </source>
</evidence>
<dbReference type="STRING" id="282199.GCA_001049735_01290"/>
<dbReference type="EMBL" id="CVQV01000005">
    <property type="protein sequence ID" value="CRK75248.1"/>
    <property type="molecule type" value="Genomic_DNA"/>
</dbReference>
<dbReference type="PANTHER" id="PTHR30269">
    <property type="entry name" value="TRANSMEMBRANE PROTEIN YFCA"/>
    <property type="match status" value="1"/>
</dbReference>
<keyword evidence="3" id="KW-0813">Transport</keyword>
<gene>
    <name evidence="9" type="ORF">NIG5292_01291</name>
</gene>
<dbReference type="RefSeq" id="WP_048598638.1">
    <property type="nucleotide sequence ID" value="NZ_CBFHGK010000002.1"/>
</dbReference>
<keyword evidence="5 8" id="KW-0812">Transmembrane</keyword>
<feature type="transmembrane region" description="Helical" evidence="8">
    <location>
        <begin position="132"/>
        <end position="152"/>
    </location>
</feature>
<dbReference type="InterPro" id="IPR002781">
    <property type="entry name" value="TM_pro_TauE-like"/>
</dbReference>
<feature type="transmembrane region" description="Helical" evidence="8">
    <location>
        <begin position="189"/>
        <end position="211"/>
    </location>
</feature>
<keyword evidence="7 8" id="KW-0472">Membrane</keyword>
<reference evidence="9 10" key="1">
    <citation type="submission" date="2015-04" db="EMBL/GenBank/DDBJ databases">
        <authorList>
            <person name="Syromyatnikov M.Y."/>
            <person name="Popov V.N."/>
        </authorList>
    </citation>
    <scope>NUCLEOTIDE SEQUENCE [LARGE SCALE GENOMIC DNA]</scope>
    <source>
        <strain evidence="9 10">CECT 5292</strain>
    </source>
</reference>
<evidence type="ECO:0000313" key="10">
    <source>
        <dbReference type="Proteomes" id="UP000048949"/>
    </source>
</evidence>
<evidence type="ECO:0000256" key="4">
    <source>
        <dbReference type="ARBA" id="ARBA00022475"/>
    </source>
</evidence>